<protein>
    <recommendedName>
        <fullName evidence="4">Novel STAND NTPase 1 domain-containing protein</fullName>
    </recommendedName>
</protein>
<keyword evidence="1" id="KW-0677">Repeat</keyword>
<keyword evidence="6" id="KW-1185">Reference proteome</keyword>
<feature type="domain" description="Novel STAND NTPase 1" evidence="4">
    <location>
        <begin position="9"/>
        <end position="399"/>
    </location>
</feature>
<proteinExistence type="predicted"/>
<dbReference type="AlphaFoldDB" id="A0A251X8L8"/>
<dbReference type="Pfam" id="PF13181">
    <property type="entry name" value="TPR_8"/>
    <property type="match status" value="1"/>
</dbReference>
<dbReference type="SMART" id="SM00028">
    <property type="entry name" value="TPR"/>
    <property type="match status" value="11"/>
</dbReference>
<dbReference type="EMBL" id="MSLT01000012">
    <property type="protein sequence ID" value="OUD14280.1"/>
    <property type="molecule type" value="Genomic_DNA"/>
</dbReference>
<accession>A0A251X8L8</accession>
<dbReference type="Pfam" id="PF20703">
    <property type="entry name" value="nSTAND1"/>
    <property type="match status" value="1"/>
</dbReference>
<feature type="repeat" description="TPR" evidence="3">
    <location>
        <begin position="734"/>
        <end position="767"/>
    </location>
</feature>
<dbReference type="PROSITE" id="PS50005">
    <property type="entry name" value="TPR"/>
    <property type="match status" value="2"/>
</dbReference>
<dbReference type="OrthoDB" id="5625954at2"/>
<comment type="caution">
    <text evidence="5">The sequence shown here is derived from an EMBL/GenBank/DDBJ whole genome shotgun (WGS) entry which is preliminary data.</text>
</comment>
<dbReference type="Proteomes" id="UP000194798">
    <property type="component" value="Unassembled WGS sequence"/>
</dbReference>
<dbReference type="SUPFAM" id="SSF52540">
    <property type="entry name" value="P-loop containing nucleoside triphosphate hydrolases"/>
    <property type="match status" value="1"/>
</dbReference>
<dbReference type="Gene3D" id="1.25.40.10">
    <property type="entry name" value="Tetratricopeptide repeat domain"/>
    <property type="match status" value="5"/>
</dbReference>
<evidence type="ECO:0000313" key="6">
    <source>
        <dbReference type="Proteomes" id="UP000194798"/>
    </source>
</evidence>
<dbReference type="SUPFAM" id="SSF48452">
    <property type="entry name" value="TPR-like"/>
    <property type="match status" value="4"/>
</dbReference>
<dbReference type="PANTHER" id="PTHR45641">
    <property type="entry name" value="TETRATRICOPEPTIDE REPEAT PROTEIN (AFU_ORTHOLOGUE AFUA_6G03870)"/>
    <property type="match status" value="1"/>
</dbReference>
<dbReference type="Pfam" id="PF13424">
    <property type="entry name" value="TPR_12"/>
    <property type="match status" value="1"/>
</dbReference>
<dbReference type="InterPro" id="IPR011990">
    <property type="entry name" value="TPR-like_helical_dom_sf"/>
</dbReference>
<feature type="repeat" description="TPR" evidence="3">
    <location>
        <begin position="687"/>
        <end position="720"/>
    </location>
</feature>
<evidence type="ECO:0000256" key="1">
    <source>
        <dbReference type="ARBA" id="ARBA00022737"/>
    </source>
</evidence>
<evidence type="ECO:0000256" key="2">
    <source>
        <dbReference type="ARBA" id="ARBA00022803"/>
    </source>
</evidence>
<organism evidence="5 6">
    <name type="scientific">Thioflexithrix psekupsensis</name>
    <dbReference type="NCBI Taxonomy" id="1570016"/>
    <lineage>
        <taxon>Bacteria</taxon>
        <taxon>Pseudomonadati</taxon>
        <taxon>Pseudomonadota</taxon>
        <taxon>Gammaproteobacteria</taxon>
        <taxon>Thiotrichales</taxon>
        <taxon>Thioflexithrix</taxon>
    </lineage>
</organism>
<sequence>MERLHEASPLPGLCPYALTHAPLFAGRNAVINEVITQLQALADKHYPCLVISGQSGSGKTSLLQAGILPRLFAQEDTQWRHASLHARSADVFGQLSEALLQALPELSKTQSLNADELMQLLREHPDTVRLLLRTTCHLLSDLSASCATEKTNSPTKIILFIDPLEDFLLEELTPTLRHQFIYTLKALLTSDHVWIIAALDSRASRHFLEGQTVWLELFATAGHYALPAPSNEEIQEILQHTLELTGLTIKDNESQLKAQMVQATLATLPVLSALGLGLQQLYQHREGQYFSAAAWQQTPISEQLIAQQLELFYQQLSPESQVIIAELWRALSQPSPIGSYRLRYVSERRLIRSEWHQQLIDRLLQQGYLILDQRHYLQLSHLVLIENWPRAQQFLTLNALQITGTSSTAATRAESRQARLIQKQHHQQLMTEASRKLLAVMHHLFSRWHLPPRPIPQAQGGNRAVITLSLIGGVAVTSVVLGGYGWTYFKQQQEVTRESQRALALSYQEVGGLQQRLGQSSAALQAYQQAYSLLHRLESTLPTVRLLAETGLNVGDIYQQQGEWQQALQHYRGVQLQLQTSLQQSPHSPEFNHLLIRSLQQQGDLQRQLGHLSSAIHFYQNALDHMELWGNQEHPSLRTKATLHQTIAQLLDRLNQNQSALSHYQKAQQLFQQLAQYSSEQSLQDQAESYRQIAQVQHSLGQLDLAVISYQKALALREKINQDFPSSEAQWALADTHRHLAEVYQKQANYPSALEQAEKALALWQKQIYQPDHLAALQSLAELYDLMGQIHFKNEAFASALTQHQNALNTRQLLATRIDSVNLRDWALTHDYLAKTYLALEQPEDALTAYRQSLALTEQLAQHDQENLTLQRDLSISYEHVGDVESLLKNKEAALIAYQHSLTLAQQLAERRRMENTDPLLSAEMVQQQRDLAISHDKVAKAQQDLYDYEAALTHYRAALSLREELPNENIALQREKLFSWFKMGDLLRLLDRTAEARAAYQSALGIAQMLAERQPNHAQTERDLATIQQRLERLN</sequence>
<dbReference type="Pfam" id="PF13176">
    <property type="entry name" value="TPR_7"/>
    <property type="match status" value="1"/>
</dbReference>
<evidence type="ECO:0000313" key="5">
    <source>
        <dbReference type="EMBL" id="OUD14280.1"/>
    </source>
</evidence>
<dbReference type="Gene3D" id="3.40.50.300">
    <property type="entry name" value="P-loop containing nucleotide triphosphate hydrolases"/>
    <property type="match status" value="1"/>
</dbReference>
<name>A0A251X8L8_9GAMM</name>
<dbReference type="PANTHER" id="PTHR45641:SF1">
    <property type="entry name" value="AAA+ ATPASE DOMAIN-CONTAINING PROTEIN"/>
    <property type="match status" value="1"/>
</dbReference>
<dbReference type="InterPro" id="IPR019734">
    <property type="entry name" value="TPR_rpt"/>
</dbReference>
<gene>
    <name evidence="5" type="ORF">TPSD3_08115</name>
</gene>
<reference evidence="5 6" key="1">
    <citation type="submission" date="2016-12" db="EMBL/GenBank/DDBJ databases">
        <title>Thioflexothrix psekupsii D3 genome sequencing and assembly.</title>
        <authorList>
            <person name="Fomenkov A."/>
            <person name="Vincze T."/>
            <person name="Grabovich M."/>
            <person name="Anton B.P."/>
            <person name="Dubinina G."/>
            <person name="Orlova M."/>
            <person name="Belousova E."/>
            <person name="Roberts R.J."/>
        </authorList>
    </citation>
    <scope>NUCLEOTIDE SEQUENCE [LARGE SCALE GENOMIC DNA]</scope>
    <source>
        <strain evidence="5">D3</strain>
    </source>
</reference>
<keyword evidence="2 3" id="KW-0802">TPR repeat</keyword>
<evidence type="ECO:0000259" key="4">
    <source>
        <dbReference type="Pfam" id="PF20703"/>
    </source>
</evidence>
<dbReference type="RefSeq" id="WP_086488061.1">
    <property type="nucleotide sequence ID" value="NZ_MSLT01000012.1"/>
</dbReference>
<dbReference type="InterPro" id="IPR027417">
    <property type="entry name" value="P-loop_NTPase"/>
</dbReference>
<dbReference type="InterPro" id="IPR049052">
    <property type="entry name" value="nSTAND1"/>
</dbReference>
<dbReference type="CDD" id="cd00267">
    <property type="entry name" value="ABC_ATPase"/>
    <property type="match status" value="1"/>
</dbReference>
<evidence type="ECO:0000256" key="3">
    <source>
        <dbReference type="PROSITE-ProRule" id="PRU00339"/>
    </source>
</evidence>